<dbReference type="AlphaFoldDB" id="A0A2H1J2D9"/>
<sequence length="187" mass="20491">MMVMNTVDRPDAIGTQLLPQGRRARWIARWLPLITVAAWIAMIWVPVLDSGNDRGPRLLITSLGEHPISPENFDVAFVLPWAAILVCAVTAWLSRSLTLWSPAAVIVGLVLLVALVAMIMDPPFFMWDGQDEQGRWIGGMEIGYPAPGAALWALGSAALIVGGIFGLAGSRHCRHRRHAERFSGSRF</sequence>
<keyword evidence="1" id="KW-0472">Membrane</keyword>
<keyword evidence="1" id="KW-0812">Transmembrane</keyword>
<protein>
    <submittedName>
        <fullName evidence="2">Uncharacterized protein</fullName>
    </submittedName>
</protein>
<feature type="transmembrane region" description="Helical" evidence="1">
    <location>
        <begin position="100"/>
        <end position="120"/>
    </location>
</feature>
<feature type="transmembrane region" description="Helical" evidence="1">
    <location>
        <begin position="75"/>
        <end position="93"/>
    </location>
</feature>
<feature type="transmembrane region" description="Helical" evidence="1">
    <location>
        <begin position="149"/>
        <end position="168"/>
    </location>
</feature>
<gene>
    <name evidence="2" type="ORF">BC102111_01862</name>
</gene>
<reference evidence="2 3" key="1">
    <citation type="submission" date="2017-03" db="EMBL/GenBank/DDBJ databases">
        <authorList>
            <person name="Afonso C.L."/>
            <person name="Miller P.J."/>
            <person name="Scott M.A."/>
            <person name="Spackman E."/>
            <person name="Goraichik I."/>
            <person name="Dimitrov K.M."/>
            <person name="Suarez D.L."/>
            <person name="Swayne D.E."/>
        </authorList>
    </citation>
    <scope>NUCLEOTIDE SEQUENCE [LARGE SCALE GENOMIC DNA]</scope>
    <source>
        <strain evidence="2 3">CIP 102111</strain>
    </source>
</reference>
<evidence type="ECO:0000313" key="2">
    <source>
        <dbReference type="EMBL" id="SMX81583.1"/>
    </source>
</evidence>
<dbReference type="EMBL" id="FXZC01000003">
    <property type="protein sequence ID" value="SMX81583.1"/>
    <property type="molecule type" value="Genomic_DNA"/>
</dbReference>
<proteinExistence type="predicted"/>
<accession>A0A2H1J2D9</accession>
<feature type="transmembrane region" description="Helical" evidence="1">
    <location>
        <begin position="26"/>
        <end position="47"/>
    </location>
</feature>
<organism evidence="2 3">
    <name type="scientific">Brevibacterium casei CIP 102111</name>
    <dbReference type="NCBI Taxonomy" id="1255625"/>
    <lineage>
        <taxon>Bacteria</taxon>
        <taxon>Bacillati</taxon>
        <taxon>Actinomycetota</taxon>
        <taxon>Actinomycetes</taxon>
        <taxon>Micrococcales</taxon>
        <taxon>Brevibacteriaceae</taxon>
        <taxon>Brevibacterium</taxon>
    </lineage>
</organism>
<evidence type="ECO:0000256" key="1">
    <source>
        <dbReference type="SAM" id="Phobius"/>
    </source>
</evidence>
<evidence type="ECO:0000313" key="3">
    <source>
        <dbReference type="Proteomes" id="UP000234333"/>
    </source>
</evidence>
<name>A0A2H1J2D9_9MICO</name>
<dbReference type="Proteomes" id="UP000234333">
    <property type="component" value="Unassembled WGS sequence"/>
</dbReference>
<keyword evidence="1" id="KW-1133">Transmembrane helix</keyword>